<accession>A0AAV8YA47</accession>
<gene>
    <name evidence="1" type="ORF">NQ314_008673</name>
</gene>
<protein>
    <submittedName>
        <fullName evidence="1">Uncharacterized protein</fullName>
    </submittedName>
</protein>
<evidence type="ECO:0000313" key="2">
    <source>
        <dbReference type="Proteomes" id="UP001162156"/>
    </source>
</evidence>
<dbReference type="AlphaFoldDB" id="A0AAV8YA47"/>
<dbReference type="Proteomes" id="UP001162156">
    <property type="component" value="Unassembled WGS sequence"/>
</dbReference>
<name>A0AAV8YA47_9CUCU</name>
<proteinExistence type="predicted"/>
<evidence type="ECO:0000313" key="1">
    <source>
        <dbReference type="EMBL" id="KAJ8947172.1"/>
    </source>
</evidence>
<dbReference type="EMBL" id="JANEYF010002394">
    <property type="protein sequence ID" value="KAJ8947172.1"/>
    <property type="molecule type" value="Genomic_DNA"/>
</dbReference>
<sequence>MKEVLLAVAIVSAYASADPKPGILAAAPLAVAPAVVTATSSQSFIRNVASPFVAASAVFSPYVASPYLASPYVASPYAAPLVAF</sequence>
<reference evidence="1" key="1">
    <citation type="journal article" date="2023" name="Insect Mol. Biol.">
        <title>Genome sequencing provides insights into the evolution of gene families encoding plant cell wall-degrading enzymes in longhorned beetles.</title>
        <authorList>
            <person name="Shin N.R."/>
            <person name="Okamura Y."/>
            <person name="Kirsch R."/>
            <person name="Pauchet Y."/>
        </authorList>
    </citation>
    <scope>NUCLEOTIDE SEQUENCE</scope>
    <source>
        <strain evidence="1">RBIC_L_NR</strain>
    </source>
</reference>
<comment type="caution">
    <text evidence="1">The sequence shown here is derived from an EMBL/GenBank/DDBJ whole genome shotgun (WGS) entry which is preliminary data.</text>
</comment>
<organism evidence="1 2">
    <name type="scientific">Rhamnusium bicolor</name>
    <dbReference type="NCBI Taxonomy" id="1586634"/>
    <lineage>
        <taxon>Eukaryota</taxon>
        <taxon>Metazoa</taxon>
        <taxon>Ecdysozoa</taxon>
        <taxon>Arthropoda</taxon>
        <taxon>Hexapoda</taxon>
        <taxon>Insecta</taxon>
        <taxon>Pterygota</taxon>
        <taxon>Neoptera</taxon>
        <taxon>Endopterygota</taxon>
        <taxon>Coleoptera</taxon>
        <taxon>Polyphaga</taxon>
        <taxon>Cucujiformia</taxon>
        <taxon>Chrysomeloidea</taxon>
        <taxon>Cerambycidae</taxon>
        <taxon>Lepturinae</taxon>
        <taxon>Rhagiini</taxon>
        <taxon>Rhamnusium</taxon>
    </lineage>
</organism>
<keyword evidence="2" id="KW-1185">Reference proteome</keyword>